<dbReference type="Proteomes" id="UP001230156">
    <property type="component" value="Unassembled WGS sequence"/>
</dbReference>
<sequence length="213" mass="23257">MAGAAGCFIPRGARAATKILMPDAAANRRFSVLYQGNKIGSHTIKYSAETGETLVETKISLLVKAGIFTVFSFRHRSAETWRAGRLVSLRSSTYEHDTTLIVEGTATPEGFRVDSRGGPFIAPAATLTSNSLWTPAVLEQDFVVDAQHGGVIGVSARKVGVEDVIVAGRQIHAMRYSFITPYLAGAIWYSQEDLWVRGEFERDGAKIQYELDT</sequence>
<protein>
    <submittedName>
        <fullName evidence="1">DUF6134 family protein</fullName>
    </submittedName>
</protein>
<gene>
    <name evidence="1" type="ORF">Q8A70_02565</name>
</gene>
<dbReference type="InterPro" id="IPR045767">
    <property type="entry name" value="DUF6134"/>
</dbReference>
<name>A0ABU0YFM9_9PROT</name>
<evidence type="ECO:0000313" key="2">
    <source>
        <dbReference type="Proteomes" id="UP001230156"/>
    </source>
</evidence>
<proteinExistence type="predicted"/>
<dbReference type="EMBL" id="JAUYVI010000001">
    <property type="protein sequence ID" value="MDQ7246527.1"/>
    <property type="molecule type" value="Genomic_DNA"/>
</dbReference>
<dbReference type="RefSeq" id="WP_379953919.1">
    <property type="nucleotide sequence ID" value="NZ_JAUYVI010000001.1"/>
</dbReference>
<evidence type="ECO:0000313" key="1">
    <source>
        <dbReference type="EMBL" id="MDQ7246527.1"/>
    </source>
</evidence>
<organism evidence="1 2">
    <name type="scientific">Dongia sedimenti</name>
    <dbReference type="NCBI Taxonomy" id="3064282"/>
    <lineage>
        <taxon>Bacteria</taxon>
        <taxon>Pseudomonadati</taxon>
        <taxon>Pseudomonadota</taxon>
        <taxon>Alphaproteobacteria</taxon>
        <taxon>Rhodospirillales</taxon>
        <taxon>Dongiaceae</taxon>
        <taxon>Dongia</taxon>
    </lineage>
</organism>
<comment type="caution">
    <text evidence="1">The sequence shown here is derived from an EMBL/GenBank/DDBJ whole genome shotgun (WGS) entry which is preliminary data.</text>
</comment>
<accession>A0ABU0YFM9</accession>
<dbReference type="Pfam" id="PF19630">
    <property type="entry name" value="DUF6134"/>
    <property type="match status" value="1"/>
</dbReference>
<reference evidence="2" key="1">
    <citation type="submission" date="2023-08" db="EMBL/GenBank/DDBJ databases">
        <title>Rhodospirillaceae gen. nov., a novel taxon isolated from the Yangtze River Yuezi River estuary sludge.</title>
        <authorList>
            <person name="Ruan L."/>
        </authorList>
    </citation>
    <scope>NUCLEOTIDE SEQUENCE [LARGE SCALE GENOMIC DNA]</scope>
    <source>
        <strain evidence="2">R-7</strain>
    </source>
</reference>
<keyword evidence="2" id="KW-1185">Reference proteome</keyword>